<accession>A0A5S5DR26</accession>
<dbReference type="Proteomes" id="UP000323136">
    <property type="component" value="Unassembled WGS sequence"/>
</dbReference>
<proteinExistence type="predicted"/>
<comment type="caution">
    <text evidence="1">The sequence shown here is derived from an EMBL/GenBank/DDBJ whole genome shotgun (WGS) entry which is preliminary data.</text>
</comment>
<dbReference type="RefSeq" id="WP_148870799.1">
    <property type="nucleotide sequence ID" value="NZ_VNIA01000004.1"/>
</dbReference>
<dbReference type="AlphaFoldDB" id="A0A5S5DR26"/>
<gene>
    <name evidence="1" type="ORF">C7447_104142</name>
</gene>
<protein>
    <recommendedName>
        <fullName evidence="3">Response receiver domain-containing protein</fullName>
    </recommendedName>
</protein>
<dbReference type="OrthoDB" id="2567774at2"/>
<evidence type="ECO:0000313" key="1">
    <source>
        <dbReference type="EMBL" id="TYP97456.1"/>
    </source>
</evidence>
<dbReference type="EMBL" id="VNIA01000004">
    <property type="protein sequence ID" value="TYP97456.1"/>
    <property type="molecule type" value="Genomic_DNA"/>
</dbReference>
<evidence type="ECO:0000313" key="2">
    <source>
        <dbReference type="Proteomes" id="UP000323136"/>
    </source>
</evidence>
<reference evidence="1 2" key="1">
    <citation type="submission" date="2019-07" db="EMBL/GenBank/DDBJ databases">
        <title>Genomic Encyclopedia of Type Strains, Phase IV (KMG-IV): sequencing the most valuable type-strain genomes for metagenomic binning, comparative biology and taxonomic classification.</title>
        <authorList>
            <person name="Goeker M."/>
        </authorList>
    </citation>
    <scope>NUCLEOTIDE SEQUENCE [LARGE SCALE GENOMIC DNA]</scope>
    <source>
        <strain evidence="1 2">DSM 18961</strain>
    </source>
</reference>
<organism evidence="1 2">
    <name type="scientific">Tenacibaculum adriaticum</name>
    <dbReference type="NCBI Taxonomy" id="413713"/>
    <lineage>
        <taxon>Bacteria</taxon>
        <taxon>Pseudomonadati</taxon>
        <taxon>Bacteroidota</taxon>
        <taxon>Flavobacteriia</taxon>
        <taxon>Flavobacteriales</taxon>
        <taxon>Flavobacteriaceae</taxon>
        <taxon>Tenacibaculum</taxon>
    </lineage>
</organism>
<evidence type="ECO:0008006" key="3">
    <source>
        <dbReference type="Google" id="ProtNLM"/>
    </source>
</evidence>
<keyword evidence="2" id="KW-1185">Reference proteome</keyword>
<name>A0A5S5DR26_9FLAO</name>
<sequence length="479" mass="55929">MIQQYFKTGKTIVIDDQYEEAKPLLDALTRLHIPFIYSQGKPNSKFPLPDRKNPFHYNLVFMDLNLDFKFTGGLSTEGNQKTFKGLHSQILNNLLKNDNRSFILIIWSNEEEEYRDHYLNIFEDEEKYRTDKRPYKIISLSKPDFFQEQEDGTFKFLEEKETELKEKINKELSKLEAFNLLCEWDKVVSQSAGDAIDDIMGLVNKIPDENQREEHLAKILTAMSIAYSGDKGYLNFNSNQERTDSVLLTLTQLLNDDIDRNVLNQRQQEFTGWKAKDTSEINQIRSDINPSLLNNKLLIFQPNKSDLTGSVYKSKYVNVEFKDIFTDSINKDKACKQFLTRYKKWYKIKNLDQAMTNIIRESYCDKYIYNRSTPIEINLSPLCDIVQDKIVYHRIVSGYIMPASFYNSTKSDLAYFVKSPVFNYDGNDVFIGLDLRHLVSCTKTDIEQKDYLFTLRTNLVNDIQTKLASHVSRLGVLNL</sequence>